<dbReference type="EMBL" id="JBBPFD010000020">
    <property type="protein sequence ID" value="KAK7884032.1"/>
    <property type="molecule type" value="Genomic_DNA"/>
</dbReference>
<reference evidence="3" key="1">
    <citation type="submission" date="2024-04" db="EMBL/GenBank/DDBJ databases">
        <title>Salinicola lusitanus LLJ914,a marine bacterium isolated from the Okinawa Trough.</title>
        <authorList>
            <person name="Li J."/>
        </authorList>
    </citation>
    <scope>NUCLEOTIDE SEQUENCE [LARGE SCALE GENOMIC DNA]</scope>
</reference>
<dbReference type="Proteomes" id="UP001460270">
    <property type="component" value="Unassembled WGS sequence"/>
</dbReference>
<evidence type="ECO:0000313" key="3">
    <source>
        <dbReference type="Proteomes" id="UP001460270"/>
    </source>
</evidence>
<keyword evidence="1" id="KW-0472">Membrane</keyword>
<dbReference type="AlphaFoldDB" id="A0AAW0MWH6"/>
<sequence length="126" mass="13388">MWARSCMGDHEGGSLEAHDLKGLFVLLGLGLCIGVLLALLELLSKAHRQAKDHKAGPFSHEPITAVSLLPEVTDAALRPKLSGTSLQTDTFAVFSPCEGSRRGSICAEACGQEALDENTDSLTQTR</sequence>
<evidence type="ECO:0000256" key="1">
    <source>
        <dbReference type="SAM" id="Phobius"/>
    </source>
</evidence>
<protein>
    <submittedName>
        <fullName evidence="2">Uncharacterized protein</fullName>
    </submittedName>
</protein>
<evidence type="ECO:0000313" key="2">
    <source>
        <dbReference type="EMBL" id="KAK7884032.1"/>
    </source>
</evidence>
<keyword evidence="1" id="KW-0812">Transmembrane</keyword>
<keyword evidence="1" id="KW-1133">Transmembrane helix</keyword>
<comment type="caution">
    <text evidence="2">The sequence shown here is derived from an EMBL/GenBank/DDBJ whole genome shotgun (WGS) entry which is preliminary data.</text>
</comment>
<proteinExistence type="predicted"/>
<name>A0AAW0MWH6_9GOBI</name>
<gene>
    <name evidence="2" type="ORF">WMY93_027155</name>
</gene>
<keyword evidence="3" id="KW-1185">Reference proteome</keyword>
<accession>A0AAW0MWH6</accession>
<feature type="transmembrane region" description="Helical" evidence="1">
    <location>
        <begin position="23"/>
        <end position="43"/>
    </location>
</feature>
<organism evidence="2 3">
    <name type="scientific">Mugilogobius chulae</name>
    <name type="common">yellowstripe goby</name>
    <dbReference type="NCBI Taxonomy" id="88201"/>
    <lineage>
        <taxon>Eukaryota</taxon>
        <taxon>Metazoa</taxon>
        <taxon>Chordata</taxon>
        <taxon>Craniata</taxon>
        <taxon>Vertebrata</taxon>
        <taxon>Euteleostomi</taxon>
        <taxon>Actinopterygii</taxon>
        <taxon>Neopterygii</taxon>
        <taxon>Teleostei</taxon>
        <taxon>Neoteleostei</taxon>
        <taxon>Acanthomorphata</taxon>
        <taxon>Gobiaria</taxon>
        <taxon>Gobiiformes</taxon>
        <taxon>Gobioidei</taxon>
        <taxon>Gobiidae</taxon>
        <taxon>Gobionellinae</taxon>
        <taxon>Mugilogobius</taxon>
    </lineage>
</organism>